<dbReference type="Gene3D" id="2.60.40.10">
    <property type="entry name" value="Immunoglobulins"/>
    <property type="match status" value="1"/>
</dbReference>
<feature type="domain" description="Ig-like" evidence="11">
    <location>
        <begin position="111"/>
        <end position="201"/>
    </location>
</feature>
<evidence type="ECO:0000256" key="5">
    <source>
        <dbReference type="ARBA" id="ARBA00023130"/>
    </source>
</evidence>
<dbReference type="RefSeq" id="XP_067169941.1">
    <property type="nucleotide sequence ID" value="XM_067313840.1"/>
</dbReference>
<sequence>MLVLLGLALGARGAGAFLMHVASSCPLAANGSMLDFDFAIVFNKNPLVCYDASAQRFVGCDQGLLGHFAANLATRLNNDTAWVQRAEDRRRACRDVLLPLWTQTALRQMPPQARIIPLETGNARAPVRLTCHVWGFYPAEVTVIWLRNGDVLGPGDHPPIAATPNGDWTYQTRVVLTVAPEAGDVYTCSVQHASLDEPLLEDWKPGLTLGMMLKVAAATVLMVLGIGFFLVGFSRCRARPPAPGYTPLPGDNHPAGST</sequence>
<name>A0ABM4FYD4_9AVES</name>
<dbReference type="InterPro" id="IPR003597">
    <property type="entry name" value="Ig_C1-set"/>
</dbReference>
<dbReference type="InterPro" id="IPR013783">
    <property type="entry name" value="Ig-like_fold"/>
</dbReference>
<protein>
    <submittedName>
        <fullName evidence="13">HLA class II histocompatibility antigen, DM beta chain</fullName>
    </submittedName>
</protein>
<dbReference type="GeneID" id="106492642"/>
<dbReference type="InterPro" id="IPR050160">
    <property type="entry name" value="MHC/Immunoglobulin"/>
</dbReference>
<dbReference type="SUPFAM" id="SSF48726">
    <property type="entry name" value="Immunoglobulin"/>
    <property type="match status" value="1"/>
</dbReference>
<evidence type="ECO:0000256" key="9">
    <source>
        <dbReference type="SAM" id="Phobius"/>
    </source>
</evidence>
<dbReference type="InterPro" id="IPR011162">
    <property type="entry name" value="MHC_I/II-like_Ag-recog"/>
</dbReference>
<keyword evidence="6 9" id="KW-0472">Membrane</keyword>
<dbReference type="Gene3D" id="3.10.320.10">
    <property type="entry name" value="Class II Histocompatibility Antigen, M Beta Chain, Chain B, domain 1"/>
    <property type="match status" value="1"/>
</dbReference>
<keyword evidence="10" id="KW-0732">Signal</keyword>
<keyword evidence="8" id="KW-0491">MHC II</keyword>
<gene>
    <name evidence="13" type="primary">LOC106492642</name>
</gene>
<accession>A0ABM4FYD4</accession>
<dbReference type="SUPFAM" id="SSF54452">
    <property type="entry name" value="MHC antigen-recognition domain"/>
    <property type="match status" value="1"/>
</dbReference>
<keyword evidence="4 9" id="KW-1133">Transmembrane helix</keyword>
<dbReference type="PROSITE" id="PS50835">
    <property type="entry name" value="IG_LIKE"/>
    <property type="match status" value="1"/>
</dbReference>
<evidence type="ECO:0000256" key="1">
    <source>
        <dbReference type="ARBA" id="ARBA00004479"/>
    </source>
</evidence>
<keyword evidence="2 9" id="KW-0812">Transmembrane</keyword>
<comment type="subcellular location">
    <subcellularLocation>
        <location evidence="1">Membrane</location>
        <topology evidence="1">Single-pass type I membrane protein</topology>
    </subcellularLocation>
</comment>
<proteinExistence type="predicted"/>
<evidence type="ECO:0000256" key="6">
    <source>
        <dbReference type="ARBA" id="ARBA00023136"/>
    </source>
</evidence>
<organism evidence="12 13">
    <name type="scientific">Apteryx mantelli</name>
    <name type="common">North Island brown kiwi</name>
    <dbReference type="NCBI Taxonomy" id="2696672"/>
    <lineage>
        <taxon>Eukaryota</taxon>
        <taxon>Metazoa</taxon>
        <taxon>Chordata</taxon>
        <taxon>Craniata</taxon>
        <taxon>Vertebrata</taxon>
        <taxon>Euteleostomi</taxon>
        <taxon>Archelosauria</taxon>
        <taxon>Archosauria</taxon>
        <taxon>Dinosauria</taxon>
        <taxon>Saurischia</taxon>
        <taxon>Theropoda</taxon>
        <taxon>Coelurosauria</taxon>
        <taxon>Aves</taxon>
        <taxon>Palaeognathae</taxon>
        <taxon>Apterygiformes</taxon>
        <taxon>Apterygidae</taxon>
        <taxon>Apteryx</taxon>
    </lineage>
</organism>
<keyword evidence="7" id="KW-0325">Glycoprotein</keyword>
<evidence type="ECO:0000256" key="3">
    <source>
        <dbReference type="ARBA" id="ARBA00022859"/>
    </source>
</evidence>
<feature type="chain" id="PRO_5045745581" evidence="10">
    <location>
        <begin position="17"/>
        <end position="258"/>
    </location>
</feature>
<evidence type="ECO:0000256" key="2">
    <source>
        <dbReference type="ARBA" id="ARBA00022692"/>
    </source>
</evidence>
<dbReference type="PANTHER" id="PTHR19944">
    <property type="entry name" value="MHC CLASS II-RELATED"/>
    <property type="match status" value="1"/>
</dbReference>
<evidence type="ECO:0000256" key="10">
    <source>
        <dbReference type="SAM" id="SignalP"/>
    </source>
</evidence>
<dbReference type="Pfam" id="PF07654">
    <property type="entry name" value="C1-set"/>
    <property type="match status" value="1"/>
</dbReference>
<evidence type="ECO:0000256" key="7">
    <source>
        <dbReference type="ARBA" id="ARBA00023180"/>
    </source>
</evidence>
<dbReference type="PANTHER" id="PTHR19944:SF65">
    <property type="entry name" value="HLA CLASS II HISTOCOMPATIBILITY ANTIGEN, DM BETA CHAIN"/>
    <property type="match status" value="1"/>
</dbReference>
<keyword evidence="12" id="KW-1185">Reference proteome</keyword>
<evidence type="ECO:0000256" key="4">
    <source>
        <dbReference type="ARBA" id="ARBA00022989"/>
    </source>
</evidence>
<dbReference type="InterPro" id="IPR003006">
    <property type="entry name" value="Ig/MHC_CS"/>
</dbReference>
<dbReference type="PROSITE" id="PS00290">
    <property type="entry name" value="IG_MHC"/>
    <property type="match status" value="1"/>
</dbReference>
<evidence type="ECO:0000313" key="12">
    <source>
        <dbReference type="Proteomes" id="UP001652627"/>
    </source>
</evidence>
<feature type="signal peptide" evidence="10">
    <location>
        <begin position="1"/>
        <end position="16"/>
    </location>
</feature>
<dbReference type="CDD" id="cd21002">
    <property type="entry name" value="IgC1_MHC_II_beta_HLA-DM"/>
    <property type="match status" value="1"/>
</dbReference>
<keyword evidence="3" id="KW-0391">Immunity</keyword>
<evidence type="ECO:0000313" key="13">
    <source>
        <dbReference type="RefSeq" id="XP_067169941.1"/>
    </source>
</evidence>
<reference evidence="13" key="1">
    <citation type="submission" date="2025-08" db="UniProtKB">
        <authorList>
            <consortium name="RefSeq"/>
        </authorList>
    </citation>
    <scope>IDENTIFICATION</scope>
    <source>
        <tissue evidence="13">Blood</tissue>
    </source>
</reference>
<dbReference type="InterPro" id="IPR007110">
    <property type="entry name" value="Ig-like_dom"/>
</dbReference>
<dbReference type="InterPro" id="IPR036179">
    <property type="entry name" value="Ig-like_dom_sf"/>
</dbReference>
<evidence type="ECO:0000256" key="8">
    <source>
        <dbReference type="ARBA" id="ARBA00023182"/>
    </source>
</evidence>
<dbReference type="Proteomes" id="UP001652627">
    <property type="component" value="Chromosome 32"/>
</dbReference>
<feature type="transmembrane region" description="Helical" evidence="9">
    <location>
        <begin position="211"/>
        <end position="233"/>
    </location>
</feature>
<keyword evidence="5" id="KW-1064">Adaptive immunity</keyword>
<dbReference type="InterPro" id="IPR014745">
    <property type="entry name" value="MHC_II_a/b_N"/>
</dbReference>
<evidence type="ECO:0000259" key="11">
    <source>
        <dbReference type="PROSITE" id="PS50835"/>
    </source>
</evidence>
<dbReference type="SMART" id="SM00407">
    <property type="entry name" value="IGc1"/>
    <property type="match status" value="1"/>
</dbReference>